<accession>A0A9W4WXN4</accession>
<dbReference type="InterPro" id="IPR000209">
    <property type="entry name" value="Peptidase_S8/S53_dom"/>
</dbReference>
<organism evidence="8 9">
    <name type="scientific">Funneliformis geosporum</name>
    <dbReference type="NCBI Taxonomy" id="1117311"/>
    <lineage>
        <taxon>Eukaryota</taxon>
        <taxon>Fungi</taxon>
        <taxon>Fungi incertae sedis</taxon>
        <taxon>Mucoromycota</taxon>
        <taxon>Glomeromycotina</taxon>
        <taxon>Glomeromycetes</taxon>
        <taxon>Glomerales</taxon>
        <taxon>Glomeraceae</taxon>
        <taxon>Funneliformis</taxon>
    </lineage>
</organism>
<gene>
    <name evidence="8" type="ORF">FWILDA_LOCUS12770</name>
</gene>
<dbReference type="OrthoDB" id="206201at2759"/>
<name>A0A9W4WXN4_9GLOM</name>
<keyword evidence="4 5" id="KW-0720">Serine protease</keyword>
<dbReference type="AlphaFoldDB" id="A0A9W4WXN4"/>
<dbReference type="PROSITE" id="PS51892">
    <property type="entry name" value="SUBTILASE"/>
    <property type="match status" value="1"/>
</dbReference>
<dbReference type="InterPro" id="IPR023827">
    <property type="entry name" value="Peptidase_S8_Asp-AS"/>
</dbReference>
<dbReference type="CDD" id="cd04077">
    <property type="entry name" value="Peptidases_S8_PCSK9_ProteinaseK_like"/>
    <property type="match status" value="1"/>
</dbReference>
<dbReference type="FunFam" id="3.40.50.200:FF:000007">
    <property type="entry name" value="Subtilisin-like serine protease"/>
    <property type="match status" value="1"/>
</dbReference>
<feature type="non-terminal residue" evidence="8">
    <location>
        <position position="1"/>
    </location>
</feature>
<evidence type="ECO:0000313" key="9">
    <source>
        <dbReference type="Proteomes" id="UP001153678"/>
    </source>
</evidence>
<keyword evidence="3 5" id="KW-0378">Hydrolase</keyword>
<dbReference type="PANTHER" id="PTHR43806">
    <property type="entry name" value="PEPTIDASE S8"/>
    <property type="match status" value="1"/>
</dbReference>
<proteinExistence type="inferred from homology"/>
<dbReference type="GO" id="GO:0005615">
    <property type="term" value="C:extracellular space"/>
    <property type="evidence" value="ECO:0007669"/>
    <property type="project" value="TreeGrafter"/>
</dbReference>
<feature type="active site" description="Charge relay system" evidence="5">
    <location>
        <position position="101"/>
    </location>
</feature>
<evidence type="ECO:0000256" key="4">
    <source>
        <dbReference type="ARBA" id="ARBA00022825"/>
    </source>
</evidence>
<dbReference type="GO" id="GO:0004252">
    <property type="term" value="F:serine-type endopeptidase activity"/>
    <property type="evidence" value="ECO:0007669"/>
    <property type="project" value="UniProtKB-UniRule"/>
</dbReference>
<dbReference type="Gene3D" id="3.40.50.200">
    <property type="entry name" value="Peptidase S8/S53 domain"/>
    <property type="match status" value="1"/>
</dbReference>
<dbReference type="Pfam" id="PF00082">
    <property type="entry name" value="Peptidase_S8"/>
    <property type="match status" value="1"/>
</dbReference>
<comment type="caution">
    <text evidence="8">The sequence shown here is derived from an EMBL/GenBank/DDBJ whole genome shotgun (WGS) entry which is preliminary data.</text>
</comment>
<evidence type="ECO:0000256" key="6">
    <source>
        <dbReference type="RuleBase" id="RU003355"/>
    </source>
</evidence>
<dbReference type="Proteomes" id="UP001153678">
    <property type="component" value="Unassembled WGS sequence"/>
</dbReference>
<feature type="domain" description="Peptidase S8/S53" evidence="7">
    <location>
        <begin position="60"/>
        <end position="294"/>
    </location>
</feature>
<protein>
    <submittedName>
        <fullName evidence="8">4596_t:CDS:1</fullName>
    </submittedName>
</protein>
<evidence type="ECO:0000313" key="8">
    <source>
        <dbReference type="EMBL" id="CAI2186826.1"/>
    </source>
</evidence>
<comment type="similarity">
    <text evidence="1 5 6">Belongs to the peptidase S8 family.</text>
</comment>
<evidence type="ECO:0000256" key="2">
    <source>
        <dbReference type="ARBA" id="ARBA00022670"/>
    </source>
</evidence>
<dbReference type="InterPro" id="IPR034193">
    <property type="entry name" value="PCSK9_ProteinaseK-like"/>
</dbReference>
<dbReference type="EMBL" id="CAMKVN010004332">
    <property type="protein sequence ID" value="CAI2186826.1"/>
    <property type="molecule type" value="Genomic_DNA"/>
</dbReference>
<evidence type="ECO:0000256" key="3">
    <source>
        <dbReference type="ARBA" id="ARBA00022801"/>
    </source>
</evidence>
<dbReference type="PROSITE" id="PS00138">
    <property type="entry name" value="SUBTILASE_SER"/>
    <property type="match status" value="1"/>
</dbReference>
<dbReference type="PROSITE" id="PS00136">
    <property type="entry name" value="SUBTILASE_ASP"/>
    <property type="match status" value="1"/>
</dbReference>
<dbReference type="GO" id="GO:0006508">
    <property type="term" value="P:proteolysis"/>
    <property type="evidence" value="ECO:0007669"/>
    <property type="project" value="UniProtKB-KW"/>
</dbReference>
<keyword evidence="9" id="KW-1185">Reference proteome</keyword>
<sequence length="315" mass="33593">SDILTVANANVTIKGGIMLEKRNNPNVKIKSERTSLKHLDRIDQKNFPLDGKYSFPASSGKGVNVFIIDTGINVKHVDFEGRAKFEAVFCDGCPLKDDHGHGTMVAGIIGGRKFGVAKKTTLIGVKAFDATGSGTLIDFLNALCYVIHQHMKSENKKSVINMSFGFDKIIEAVNMLVEKAISLGINVVVAGGNEAEDSCTKSPALVPGAITVGATELVNNHIANFSDFGPCIDIFAPGRDIKSAGTNSSVDTRIESGTSFSAPQVVGAVALLLGEKFLSTDEVTNELIKISTKNVIKGIDNLPGTPNRFLRVPNF</sequence>
<dbReference type="SUPFAM" id="SSF52743">
    <property type="entry name" value="Subtilisin-like"/>
    <property type="match status" value="1"/>
</dbReference>
<keyword evidence="2 5" id="KW-0645">Protease</keyword>
<evidence type="ECO:0000256" key="5">
    <source>
        <dbReference type="PROSITE-ProRule" id="PRU01240"/>
    </source>
</evidence>
<dbReference type="InterPro" id="IPR036852">
    <property type="entry name" value="Peptidase_S8/S53_dom_sf"/>
</dbReference>
<feature type="active site" description="Charge relay system" evidence="5">
    <location>
        <position position="259"/>
    </location>
</feature>
<dbReference type="PROSITE" id="PS00137">
    <property type="entry name" value="SUBTILASE_HIS"/>
    <property type="match status" value="1"/>
</dbReference>
<evidence type="ECO:0000256" key="1">
    <source>
        <dbReference type="ARBA" id="ARBA00011073"/>
    </source>
</evidence>
<dbReference type="PRINTS" id="PR00723">
    <property type="entry name" value="SUBTILISIN"/>
</dbReference>
<evidence type="ECO:0000259" key="7">
    <source>
        <dbReference type="Pfam" id="PF00082"/>
    </source>
</evidence>
<dbReference type="PANTHER" id="PTHR43806:SF11">
    <property type="entry name" value="CEREVISIN-RELATED"/>
    <property type="match status" value="1"/>
</dbReference>
<reference evidence="8" key="1">
    <citation type="submission" date="2022-08" db="EMBL/GenBank/DDBJ databases">
        <authorList>
            <person name="Kallberg Y."/>
            <person name="Tangrot J."/>
            <person name="Rosling A."/>
        </authorList>
    </citation>
    <scope>NUCLEOTIDE SEQUENCE</scope>
    <source>
        <strain evidence="8">Wild A</strain>
    </source>
</reference>
<dbReference type="InterPro" id="IPR015500">
    <property type="entry name" value="Peptidase_S8_subtilisin-rel"/>
</dbReference>
<dbReference type="InterPro" id="IPR050131">
    <property type="entry name" value="Peptidase_S8_subtilisin-like"/>
</dbReference>
<dbReference type="InterPro" id="IPR022398">
    <property type="entry name" value="Peptidase_S8_His-AS"/>
</dbReference>
<dbReference type="InterPro" id="IPR023828">
    <property type="entry name" value="Peptidase_S8_Ser-AS"/>
</dbReference>
<feature type="active site" description="Charge relay system" evidence="5">
    <location>
        <position position="69"/>
    </location>
</feature>